<gene>
    <name evidence="2" type="ORF">M8C21_026202</name>
</gene>
<organism evidence="2 3">
    <name type="scientific">Ambrosia artemisiifolia</name>
    <name type="common">Common ragweed</name>
    <dbReference type="NCBI Taxonomy" id="4212"/>
    <lineage>
        <taxon>Eukaryota</taxon>
        <taxon>Viridiplantae</taxon>
        <taxon>Streptophyta</taxon>
        <taxon>Embryophyta</taxon>
        <taxon>Tracheophyta</taxon>
        <taxon>Spermatophyta</taxon>
        <taxon>Magnoliopsida</taxon>
        <taxon>eudicotyledons</taxon>
        <taxon>Gunneridae</taxon>
        <taxon>Pentapetalae</taxon>
        <taxon>asterids</taxon>
        <taxon>campanulids</taxon>
        <taxon>Asterales</taxon>
        <taxon>Asteraceae</taxon>
        <taxon>Asteroideae</taxon>
        <taxon>Heliantheae alliance</taxon>
        <taxon>Heliantheae</taxon>
        <taxon>Ambrosia</taxon>
    </lineage>
</organism>
<dbReference type="EMBL" id="JAMZMK010012080">
    <property type="protein sequence ID" value="KAI7725048.1"/>
    <property type="molecule type" value="Genomic_DNA"/>
</dbReference>
<evidence type="ECO:0000259" key="1">
    <source>
        <dbReference type="Pfam" id="PF06507"/>
    </source>
</evidence>
<evidence type="ECO:0000313" key="3">
    <source>
        <dbReference type="Proteomes" id="UP001206925"/>
    </source>
</evidence>
<keyword evidence="3" id="KW-1185">Reference proteome</keyword>
<dbReference type="GO" id="GO:0005634">
    <property type="term" value="C:nucleus"/>
    <property type="evidence" value="ECO:0007669"/>
    <property type="project" value="InterPro"/>
</dbReference>
<dbReference type="PANTHER" id="PTHR31384">
    <property type="entry name" value="AUXIN RESPONSE FACTOR 4-RELATED"/>
    <property type="match status" value="1"/>
</dbReference>
<dbReference type="GO" id="GO:0003677">
    <property type="term" value="F:DNA binding"/>
    <property type="evidence" value="ECO:0007669"/>
    <property type="project" value="InterPro"/>
</dbReference>
<protein>
    <recommendedName>
        <fullName evidence="1">Auxin response factor domain-containing protein</fullName>
    </recommendedName>
</protein>
<proteinExistence type="predicted"/>
<accession>A0AAD5BML0</accession>
<evidence type="ECO:0000313" key="2">
    <source>
        <dbReference type="EMBL" id="KAI7725048.1"/>
    </source>
</evidence>
<dbReference type="GO" id="GO:0009725">
    <property type="term" value="P:response to hormone"/>
    <property type="evidence" value="ECO:0007669"/>
    <property type="project" value="InterPro"/>
</dbReference>
<feature type="domain" description="Auxin response factor" evidence="1">
    <location>
        <begin position="1"/>
        <end position="36"/>
    </location>
</feature>
<dbReference type="AlphaFoldDB" id="A0AAD5BML0"/>
<sequence>MDPYKWPNSKWRCLMVRWDEDVGNNNQERISPWESDLSGTSMPLLSIHSSLRFKKLRTDLHSTPSEHPVAGIYFS</sequence>
<dbReference type="GO" id="GO:0006355">
    <property type="term" value="P:regulation of DNA-templated transcription"/>
    <property type="evidence" value="ECO:0007669"/>
    <property type="project" value="InterPro"/>
</dbReference>
<reference evidence="2" key="1">
    <citation type="submission" date="2022-06" db="EMBL/GenBank/DDBJ databases">
        <title>Uncovering the hologenomic basis of an extraordinary plant invasion.</title>
        <authorList>
            <person name="Bieker V.C."/>
            <person name="Martin M.D."/>
            <person name="Gilbert T."/>
            <person name="Hodgins K."/>
            <person name="Battlay P."/>
            <person name="Petersen B."/>
            <person name="Wilson J."/>
        </authorList>
    </citation>
    <scope>NUCLEOTIDE SEQUENCE</scope>
    <source>
        <strain evidence="2">AA19_3_7</strain>
        <tissue evidence="2">Leaf</tissue>
    </source>
</reference>
<dbReference type="InterPro" id="IPR010525">
    <property type="entry name" value="ARF_dom"/>
</dbReference>
<dbReference type="Gene3D" id="2.30.30.1040">
    <property type="match status" value="1"/>
</dbReference>
<dbReference type="PANTHER" id="PTHR31384:SF194">
    <property type="entry name" value="AUXIN RESPONSE FACTOR"/>
    <property type="match status" value="1"/>
</dbReference>
<dbReference type="InterPro" id="IPR044835">
    <property type="entry name" value="ARF_plant"/>
</dbReference>
<dbReference type="Pfam" id="PF06507">
    <property type="entry name" value="ARF_AD"/>
    <property type="match status" value="1"/>
</dbReference>
<comment type="caution">
    <text evidence="2">The sequence shown here is derived from an EMBL/GenBank/DDBJ whole genome shotgun (WGS) entry which is preliminary data.</text>
</comment>
<dbReference type="Proteomes" id="UP001206925">
    <property type="component" value="Unassembled WGS sequence"/>
</dbReference>
<name>A0AAD5BML0_AMBAR</name>